<feature type="region of interest" description="Disordered" evidence="4">
    <location>
        <begin position="735"/>
        <end position="765"/>
    </location>
</feature>
<comment type="caution">
    <text evidence="5">The sequence shown here is derived from an EMBL/GenBank/DDBJ whole genome shotgun (WGS) entry which is preliminary data.</text>
</comment>
<evidence type="ECO:0000256" key="4">
    <source>
        <dbReference type="SAM" id="MobiDB-lite"/>
    </source>
</evidence>
<dbReference type="AlphaFoldDB" id="A0ABD3JTM0"/>
<dbReference type="SUPFAM" id="SSF48452">
    <property type="entry name" value="TPR-like"/>
    <property type="match status" value="1"/>
</dbReference>
<accession>A0ABD3JTM0</accession>
<feature type="compositionally biased region" description="Polar residues" evidence="4">
    <location>
        <begin position="739"/>
        <end position="761"/>
    </location>
</feature>
<dbReference type="InterPro" id="IPR013105">
    <property type="entry name" value="TPR_2"/>
</dbReference>
<evidence type="ECO:0000256" key="2">
    <source>
        <dbReference type="ARBA" id="ARBA00022803"/>
    </source>
</evidence>
<feature type="repeat" description="TPR" evidence="3">
    <location>
        <begin position="619"/>
        <end position="652"/>
    </location>
</feature>
<organism evidence="5 6">
    <name type="scientific">Eucalyptus globulus</name>
    <name type="common">Tasmanian blue gum</name>
    <dbReference type="NCBI Taxonomy" id="34317"/>
    <lineage>
        <taxon>Eukaryota</taxon>
        <taxon>Viridiplantae</taxon>
        <taxon>Streptophyta</taxon>
        <taxon>Embryophyta</taxon>
        <taxon>Tracheophyta</taxon>
        <taxon>Spermatophyta</taxon>
        <taxon>Magnoliopsida</taxon>
        <taxon>eudicotyledons</taxon>
        <taxon>Gunneridae</taxon>
        <taxon>Pentapetalae</taxon>
        <taxon>rosids</taxon>
        <taxon>malvids</taxon>
        <taxon>Myrtales</taxon>
        <taxon>Myrtaceae</taxon>
        <taxon>Myrtoideae</taxon>
        <taxon>Eucalypteae</taxon>
        <taxon>Eucalyptus</taxon>
    </lineage>
</organism>
<dbReference type="InterPro" id="IPR044244">
    <property type="entry name" value="TTC27/Emw1"/>
</dbReference>
<dbReference type="Proteomes" id="UP001634007">
    <property type="component" value="Unassembled WGS sequence"/>
</dbReference>
<keyword evidence="6" id="KW-1185">Reference proteome</keyword>
<sequence>MCDSDVVLLREYELRLLRCTLPPPPSPTPTPPPSSVPEHRLHALVRGLLLSIEAGDYRAALLDSDALRLVFGLPAGALPDLSGSAASAEAVYSELIDRAESFLADASGDEAESGLRAVLVLCVAVAALLVFAQCNITGPLKGFPKCPLPLDVEEYVEWDNWACHQLMSAGSDLLGKFTHLQYIVLAKMLLVRTKDFSVHGTIASVGGLQSMSWWLARVLFIHQRLLDERSSSLFDLLHVYSAESLQHFGTLEQVSDYWGPKLGDDEKKAIVSMVHLEAGMVEHSYGRIDSCRHHFDSAEMAAGLQLSVTGVLGFRTAHQVEAKAQRVLVTNVSSLDDENVEPLMRLGENNSRSPQHTTCETSDVLMTPKLLENNHGDVKSAVQSVQSDSIGALPLHAIQQAVILAKCLLIERSSRQDEMQRWDMAPYIEAVDSQQSVYFIIRCFCDILRIRWESTRSRTKERALLMMDTLVKGVCEPSPQVAERMFCSFGVYLPTIPALRKEYGEFLISCGLMGEAVKIFEDLELWDNLIYCYRLLEKKAAAIELIKTRLSVMSNDPRLWCSLGDVTNNDACYEKALEVSNGRSARAKRSLARSAYNRGDYGKSMVLWESAMALNSLYPDGWFALGAAALKARDIEKALDGFTRAVQLDPDNGEAWNNIACLHMIKKRSKEAFIAFKEALKFKRNSWQLWENFSQVAMDVGNINQALEATQMVLNMTNSKRVDAELLGKITEEIEKRAGNSTNQSQSPDSDTELGNDSGCTDPQAGRLRQTEHLVDSLGKILQQIVRSGAGADTWGLYARWHKMKGDLVMCSEALLKQVRSYQGSDLWKDTDRFKKFALASLDLCRVYMEISSSTGSRRELLAAEMHLKSIIRQAGNFVDTKELSDIQCCLDDVKKKLESDSVA</sequence>
<dbReference type="PANTHER" id="PTHR16193">
    <property type="entry name" value="TETRATRICOPEPTIDE REPEAT PROTEIN 27"/>
    <property type="match status" value="1"/>
</dbReference>
<dbReference type="Gene3D" id="1.25.40.10">
    <property type="entry name" value="Tetratricopeptide repeat domain"/>
    <property type="match status" value="1"/>
</dbReference>
<evidence type="ECO:0008006" key="7">
    <source>
        <dbReference type="Google" id="ProtNLM"/>
    </source>
</evidence>
<dbReference type="InterPro" id="IPR011990">
    <property type="entry name" value="TPR-like_helical_dom_sf"/>
</dbReference>
<dbReference type="InterPro" id="IPR019734">
    <property type="entry name" value="TPR_rpt"/>
</dbReference>
<evidence type="ECO:0000313" key="6">
    <source>
        <dbReference type="Proteomes" id="UP001634007"/>
    </source>
</evidence>
<keyword evidence="2 3" id="KW-0802">TPR repeat</keyword>
<evidence type="ECO:0000313" key="5">
    <source>
        <dbReference type="EMBL" id="KAL3729141.1"/>
    </source>
</evidence>
<dbReference type="EMBL" id="JBJKBG010000008">
    <property type="protein sequence ID" value="KAL3729141.1"/>
    <property type="molecule type" value="Genomic_DNA"/>
</dbReference>
<reference evidence="5 6" key="1">
    <citation type="submission" date="2024-11" db="EMBL/GenBank/DDBJ databases">
        <title>Chromosome-level genome assembly of Eucalyptus globulus Labill. provides insights into its genome evolution.</title>
        <authorList>
            <person name="Li X."/>
        </authorList>
    </citation>
    <scope>NUCLEOTIDE SEQUENCE [LARGE SCALE GENOMIC DNA]</scope>
    <source>
        <strain evidence="5">CL2024</strain>
        <tissue evidence="5">Fresh tender leaves</tissue>
    </source>
</reference>
<name>A0ABD3JTM0_EUCGL</name>
<dbReference type="PROSITE" id="PS50293">
    <property type="entry name" value="TPR_REGION"/>
    <property type="match status" value="1"/>
</dbReference>
<dbReference type="Pfam" id="PF13181">
    <property type="entry name" value="TPR_8"/>
    <property type="match status" value="1"/>
</dbReference>
<keyword evidence="1" id="KW-0677">Repeat</keyword>
<protein>
    <recommendedName>
        <fullName evidence="7">Tetratricopeptide repeat protein 27 homolog</fullName>
    </recommendedName>
</protein>
<proteinExistence type="predicted"/>
<dbReference type="PANTHER" id="PTHR16193:SF0">
    <property type="entry name" value="TETRATRICOPEPTIDE REPEAT PROTEIN 27"/>
    <property type="match status" value="1"/>
</dbReference>
<evidence type="ECO:0000256" key="1">
    <source>
        <dbReference type="ARBA" id="ARBA00022737"/>
    </source>
</evidence>
<dbReference type="PROSITE" id="PS50005">
    <property type="entry name" value="TPR"/>
    <property type="match status" value="1"/>
</dbReference>
<evidence type="ECO:0000256" key="3">
    <source>
        <dbReference type="PROSITE-ProRule" id="PRU00339"/>
    </source>
</evidence>
<gene>
    <name evidence="5" type="ORF">ACJRO7_033696</name>
</gene>
<dbReference type="Pfam" id="PF07719">
    <property type="entry name" value="TPR_2"/>
    <property type="match status" value="1"/>
</dbReference>
<dbReference type="SMART" id="SM00028">
    <property type="entry name" value="TPR"/>
    <property type="match status" value="5"/>
</dbReference>